<keyword evidence="3" id="KW-0539">Nucleus</keyword>
<comment type="subcellular location">
    <subcellularLocation>
        <location evidence="1">Nucleus</location>
    </subcellularLocation>
</comment>
<dbReference type="GO" id="GO:0006351">
    <property type="term" value="P:DNA-templated transcription"/>
    <property type="evidence" value="ECO:0007669"/>
    <property type="project" value="InterPro"/>
</dbReference>
<feature type="compositionally biased region" description="Polar residues" evidence="4">
    <location>
        <begin position="755"/>
        <end position="766"/>
    </location>
</feature>
<feature type="compositionally biased region" description="Gly residues" evidence="4">
    <location>
        <begin position="86"/>
        <end position="99"/>
    </location>
</feature>
<dbReference type="GO" id="GO:0008270">
    <property type="term" value="F:zinc ion binding"/>
    <property type="evidence" value="ECO:0007669"/>
    <property type="project" value="InterPro"/>
</dbReference>
<protein>
    <recommendedName>
        <fullName evidence="5">Zn(2)-C6 fungal-type domain-containing protein</fullName>
    </recommendedName>
</protein>
<dbReference type="PROSITE" id="PS00463">
    <property type="entry name" value="ZN2_CY6_FUNGAL_1"/>
    <property type="match status" value="1"/>
</dbReference>
<evidence type="ECO:0000259" key="5">
    <source>
        <dbReference type="PROSITE" id="PS50048"/>
    </source>
</evidence>
<feature type="region of interest" description="Disordered" evidence="4">
    <location>
        <begin position="77"/>
        <end position="111"/>
    </location>
</feature>
<proteinExistence type="predicted"/>
<feature type="domain" description="Zn(2)-C6 fungal-type" evidence="5">
    <location>
        <begin position="14"/>
        <end position="46"/>
    </location>
</feature>
<comment type="caution">
    <text evidence="6">The sequence shown here is derived from an EMBL/GenBank/DDBJ whole genome shotgun (WGS) entry which is preliminary data.</text>
</comment>
<dbReference type="InterPro" id="IPR036864">
    <property type="entry name" value="Zn2-C6_fun-type_DNA-bd_sf"/>
</dbReference>
<evidence type="ECO:0000256" key="3">
    <source>
        <dbReference type="ARBA" id="ARBA00023242"/>
    </source>
</evidence>
<dbReference type="CDD" id="cd12148">
    <property type="entry name" value="fungal_TF_MHR"/>
    <property type="match status" value="1"/>
</dbReference>
<dbReference type="Pfam" id="PF04082">
    <property type="entry name" value="Fungal_trans"/>
    <property type="match status" value="1"/>
</dbReference>
<keyword evidence="7" id="KW-1185">Reference proteome</keyword>
<dbReference type="PANTHER" id="PTHR31001:SF49">
    <property type="entry name" value="ZN(II)2CYS6 TRANSCRIPTION FACTOR (EUROFUNG)"/>
    <property type="match status" value="1"/>
</dbReference>
<dbReference type="Proteomes" id="UP001187682">
    <property type="component" value="Unassembled WGS sequence"/>
</dbReference>
<dbReference type="SUPFAM" id="SSF57701">
    <property type="entry name" value="Zn2/Cys6 DNA-binding domain"/>
    <property type="match status" value="1"/>
</dbReference>
<dbReference type="GO" id="GO:0000981">
    <property type="term" value="F:DNA-binding transcription factor activity, RNA polymerase II-specific"/>
    <property type="evidence" value="ECO:0007669"/>
    <property type="project" value="InterPro"/>
</dbReference>
<dbReference type="SMART" id="SM00066">
    <property type="entry name" value="GAL4"/>
    <property type="match status" value="1"/>
</dbReference>
<evidence type="ECO:0000313" key="6">
    <source>
        <dbReference type="EMBL" id="SPO00659.1"/>
    </source>
</evidence>
<dbReference type="Gene3D" id="4.10.240.10">
    <property type="entry name" value="Zn(2)-C6 fungal-type DNA-binding domain"/>
    <property type="match status" value="1"/>
</dbReference>
<feature type="region of interest" description="Disordered" evidence="4">
    <location>
        <begin position="747"/>
        <end position="766"/>
    </location>
</feature>
<name>A0AAE8SU89_9PEZI</name>
<dbReference type="InterPro" id="IPR050613">
    <property type="entry name" value="Sec_Metabolite_Reg"/>
</dbReference>
<evidence type="ECO:0000313" key="7">
    <source>
        <dbReference type="Proteomes" id="UP001187682"/>
    </source>
</evidence>
<accession>A0AAE8SU89</accession>
<reference evidence="6" key="1">
    <citation type="submission" date="2018-03" db="EMBL/GenBank/DDBJ databases">
        <authorList>
            <person name="Guldener U."/>
        </authorList>
    </citation>
    <scope>NUCLEOTIDE SEQUENCE</scope>
</reference>
<dbReference type="PANTHER" id="PTHR31001">
    <property type="entry name" value="UNCHARACTERIZED TRANSCRIPTIONAL REGULATORY PROTEIN"/>
    <property type="match status" value="1"/>
</dbReference>
<dbReference type="SMART" id="SM00906">
    <property type="entry name" value="Fungal_trans"/>
    <property type="match status" value="1"/>
</dbReference>
<dbReference type="EMBL" id="ONZQ02000004">
    <property type="protein sequence ID" value="SPO00659.1"/>
    <property type="molecule type" value="Genomic_DNA"/>
</dbReference>
<dbReference type="InterPro" id="IPR007219">
    <property type="entry name" value="XnlR_reg_dom"/>
</dbReference>
<dbReference type="CDD" id="cd00067">
    <property type="entry name" value="GAL4"/>
    <property type="match status" value="1"/>
</dbReference>
<gene>
    <name evidence="6" type="ORF">DNG_03408</name>
</gene>
<organism evidence="6 7">
    <name type="scientific">Cephalotrichum gorgonifer</name>
    <dbReference type="NCBI Taxonomy" id="2041049"/>
    <lineage>
        <taxon>Eukaryota</taxon>
        <taxon>Fungi</taxon>
        <taxon>Dikarya</taxon>
        <taxon>Ascomycota</taxon>
        <taxon>Pezizomycotina</taxon>
        <taxon>Sordariomycetes</taxon>
        <taxon>Hypocreomycetidae</taxon>
        <taxon>Microascales</taxon>
        <taxon>Microascaceae</taxon>
        <taxon>Cephalotrichum</taxon>
    </lineage>
</organism>
<evidence type="ECO:0000256" key="4">
    <source>
        <dbReference type="SAM" id="MobiDB-lite"/>
    </source>
</evidence>
<dbReference type="Pfam" id="PF00172">
    <property type="entry name" value="Zn_clus"/>
    <property type="match status" value="1"/>
</dbReference>
<keyword evidence="2" id="KW-0479">Metal-binding</keyword>
<evidence type="ECO:0000256" key="1">
    <source>
        <dbReference type="ARBA" id="ARBA00004123"/>
    </source>
</evidence>
<dbReference type="GO" id="GO:0003677">
    <property type="term" value="F:DNA binding"/>
    <property type="evidence" value="ECO:0007669"/>
    <property type="project" value="InterPro"/>
</dbReference>
<evidence type="ECO:0000256" key="2">
    <source>
        <dbReference type="ARBA" id="ARBA00022723"/>
    </source>
</evidence>
<dbReference type="GO" id="GO:0005634">
    <property type="term" value="C:nucleus"/>
    <property type="evidence" value="ECO:0007669"/>
    <property type="project" value="UniProtKB-SubCell"/>
</dbReference>
<sequence>MDLRPLKRNRVPLSCDSCRASKQKCDRARPVCAQCLRKSHAHACRYTDRPERLRPGKGVAARLQRLEGMVREIMAEGDVATSKGGNADGGGKEGAGAASGGKEEEEAVVGEKGTVVSGRRATSYVGATHCMAILEDIEVLKSYFDDPEEPEEESPLSADTTGLAPRFLLFSAGDFRSKEDLLNILPEKSAMDRLIARYFGELTVAQHIVHKPTFLKKYDQFCGDSQNVPINWIALLFMVLTLGTIYAPPDDPSQPATAMPSPGRMAQIKAYRAAAGWALVYGRYTLAGYNTIPPLLLFVESEMCVNASNQMDSYVLLGVCVRLMLKVGLHRDPSKLPGISPFEGEMRRRMWGVAVTMDHIVSFHVGLPSIVQGIESDTAPPLNILDEDFDESCMELPPARPPTEYTRLSYPISKCAVSKVFLKIAAHSHALSPPSYAEVSHLDQLLLDTWARVPQTMKPRPLEESVGDHPHQILQRAGLAALLQKSRCVLHRRYLTEPILREEHSHSRSICLESALALLRYQDQMWEGMQADHVFNTSAWFISMLALYDFLLAATVVYICVRSPSYPDGDGTSPWSAPGTVLPAKEELTQLIKSHRCWTGMTGRPEFEKASTVISTMLHKLISIPDEKGHPEGVMGPPYNPAISDLRLEAPYSTSAGMAPSVAAPGSYSCPPQTPDFAGISCSMLDSDVDKVTDWSNLNLGLIGSSADLDWREFENLVTDSYFASAEAQMLSDQMATWLDMQSSELPELDFDAPGTSTNTDMGTQG</sequence>
<dbReference type="PROSITE" id="PS50048">
    <property type="entry name" value="ZN2_CY6_FUNGAL_2"/>
    <property type="match status" value="1"/>
</dbReference>
<dbReference type="AlphaFoldDB" id="A0AAE8SU89"/>
<dbReference type="InterPro" id="IPR001138">
    <property type="entry name" value="Zn2Cys6_DnaBD"/>
</dbReference>